<dbReference type="InterPro" id="IPR000601">
    <property type="entry name" value="PKD_dom"/>
</dbReference>
<dbReference type="EMBL" id="JACCBH010000001">
    <property type="protein sequence ID" value="NYD55649.1"/>
    <property type="molecule type" value="Genomic_DNA"/>
</dbReference>
<accession>A0A7Y9EX99</accession>
<evidence type="ECO:0000313" key="4">
    <source>
        <dbReference type="Proteomes" id="UP000552045"/>
    </source>
</evidence>
<evidence type="ECO:0000259" key="2">
    <source>
        <dbReference type="PROSITE" id="PS50093"/>
    </source>
</evidence>
<dbReference type="PROSITE" id="PS50093">
    <property type="entry name" value="PKD"/>
    <property type="match status" value="1"/>
</dbReference>
<evidence type="ECO:0000256" key="1">
    <source>
        <dbReference type="SAM" id="MobiDB-lite"/>
    </source>
</evidence>
<name>A0A7Y9EX99_9MICO</name>
<feature type="compositionally biased region" description="Acidic residues" evidence="1">
    <location>
        <begin position="23"/>
        <end position="32"/>
    </location>
</feature>
<protein>
    <recommendedName>
        <fullName evidence="2">PKD domain-containing protein</fullName>
    </recommendedName>
</protein>
<gene>
    <name evidence="3" type="ORF">BKA02_002704</name>
</gene>
<evidence type="ECO:0000313" key="3">
    <source>
        <dbReference type="EMBL" id="NYD55649.1"/>
    </source>
</evidence>
<proteinExistence type="predicted"/>
<organism evidence="3 4">
    <name type="scientific">Microbacterium pseudoresistens</name>
    <dbReference type="NCBI Taxonomy" id="640634"/>
    <lineage>
        <taxon>Bacteria</taxon>
        <taxon>Bacillati</taxon>
        <taxon>Actinomycetota</taxon>
        <taxon>Actinomycetes</taxon>
        <taxon>Micrococcales</taxon>
        <taxon>Microbacteriaceae</taxon>
        <taxon>Microbacterium</taxon>
    </lineage>
</organism>
<dbReference type="Proteomes" id="UP000552045">
    <property type="component" value="Unassembled WGS sequence"/>
</dbReference>
<comment type="caution">
    <text evidence="3">The sequence shown here is derived from an EMBL/GenBank/DDBJ whole genome shotgun (WGS) entry which is preliminary data.</text>
</comment>
<feature type="compositionally biased region" description="Low complexity" evidence="1">
    <location>
        <begin position="1"/>
        <end position="22"/>
    </location>
</feature>
<feature type="region of interest" description="Disordered" evidence="1">
    <location>
        <begin position="1"/>
        <end position="38"/>
    </location>
</feature>
<dbReference type="AlphaFoldDB" id="A0A7Y9EX99"/>
<reference evidence="3 4" key="1">
    <citation type="submission" date="2020-07" db="EMBL/GenBank/DDBJ databases">
        <title>Sequencing the genomes of 1000 actinobacteria strains.</title>
        <authorList>
            <person name="Klenk H.-P."/>
        </authorList>
    </citation>
    <scope>NUCLEOTIDE SEQUENCE [LARGE SCALE GENOMIC DNA]</scope>
    <source>
        <strain evidence="3 4">DSM 22185</strain>
    </source>
</reference>
<dbReference type="RefSeq" id="WP_179434853.1">
    <property type="nucleotide sequence ID" value="NZ_BAABLC010000004.1"/>
</dbReference>
<keyword evidence="4" id="KW-1185">Reference proteome</keyword>
<sequence>MNDPGAPGGDPSPAGDPGWGDDPAPDPDDDDLASCLDPWENDRQCFPSIIPGVPEDPDDPLPPITISDLVRFVPTGSISTTEPGNVAVVGLPANTINNAGTEQLTATLLGRTIQVRFTPVSFDFDYGDGTAVSTATGGASWNSLGQAQFTPTATSHVYTARGTYPLAVTIHYHADINTGHGWTPIRGTVTGPPATATIHVFQARTALVDDTCNENPDAPGC</sequence>
<feature type="domain" description="PKD" evidence="2">
    <location>
        <begin position="118"/>
        <end position="170"/>
    </location>
</feature>